<evidence type="ECO:0000313" key="3">
    <source>
        <dbReference type="Proteomes" id="UP001589647"/>
    </source>
</evidence>
<accession>A0ABV5IKL5</accession>
<evidence type="ECO:0000256" key="1">
    <source>
        <dbReference type="SAM" id="Phobius"/>
    </source>
</evidence>
<name>A0ABV5IKL5_9ACTN</name>
<comment type="caution">
    <text evidence="2">The sequence shown here is derived from an EMBL/GenBank/DDBJ whole genome shotgun (WGS) entry which is preliminary data.</text>
</comment>
<reference evidence="2 3" key="1">
    <citation type="submission" date="2024-09" db="EMBL/GenBank/DDBJ databases">
        <authorList>
            <person name="Sun Q."/>
            <person name="Mori K."/>
        </authorList>
    </citation>
    <scope>NUCLEOTIDE SEQUENCE [LARGE SCALE GENOMIC DNA]</scope>
    <source>
        <strain evidence="2 3">CCM 3426</strain>
    </source>
</reference>
<proteinExistence type="predicted"/>
<keyword evidence="1" id="KW-0472">Membrane</keyword>
<protein>
    <submittedName>
        <fullName evidence="2">Uncharacterized protein</fullName>
    </submittedName>
</protein>
<gene>
    <name evidence="2" type="ORF">ACFFV7_27765</name>
</gene>
<dbReference type="RefSeq" id="WP_189651595.1">
    <property type="nucleotide sequence ID" value="NZ_BMRC01000020.1"/>
</dbReference>
<evidence type="ECO:0000313" key="2">
    <source>
        <dbReference type="EMBL" id="MFB9205021.1"/>
    </source>
</evidence>
<organism evidence="2 3">
    <name type="scientific">Nonomuraea spiralis</name>
    <dbReference type="NCBI Taxonomy" id="46182"/>
    <lineage>
        <taxon>Bacteria</taxon>
        <taxon>Bacillati</taxon>
        <taxon>Actinomycetota</taxon>
        <taxon>Actinomycetes</taxon>
        <taxon>Streptosporangiales</taxon>
        <taxon>Streptosporangiaceae</taxon>
        <taxon>Nonomuraea</taxon>
    </lineage>
</organism>
<dbReference type="Proteomes" id="UP001589647">
    <property type="component" value="Unassembled WGS sequence"/>
</dbReference>
<keyword evidence="3" id="KW-1185">Reference proteome</keyword>
<sequence>MGLLPPLLLAVLVALGLAAMHTLGHVGGQNQPLPVSAGVVHAHDGQSSMPGHGGAPDGGHDTAPVCLAVAAGLIALALPLLVHVAGLFTSSSSALARMGWRVARWLRGPPDALVLRRTVVLRT</sequence>
<keyword evidence="1" id="KW-0812">Transmembrane</keyword>
<dbReference type="EMBL" id="JBHMEI010000023">
    <property type="protein sequence ID" value="MFB9205021.1"/>
    <property type="molecule type" value="Genomic_DNA"/>
</dbReference>
<keyword evidence="1" id="KW-1133">Transmembrane helix</keyword>
<feature type="transmembrane region" description="Helical" evidence="1">
    <location>
        <begin position="67"/>
        <end position="88"/>
    </location>
</feature>